<feature type="compositionally biased region" description="Basic and acidic residues" evidence="1">
    <location>
        <begin position="40"/>
        <end position="51"/>
    </location>
</feature>
<accession>W7TAQ6</accession>
<reference evidence="2 3" key="1">
    <citation type="journal article" date="2014" name="Mol. Plant">
        <title>Chromosome Scale Genome Assembly and Transcriptome Profiling of Nannochloropsis gaditana in Nitrogen Depletion.</title>
        <authorList>
            <person name="Corteggiani Carpinelli E."/>
            <person name="Telatin A."/>
            <person name="Vitulo N."/>
            <person name="Forcato C."/>
            <person name="D'Angelo M."/>
            <person name="Schiavon R."/>
            <person name="Vezzi A."/>
            <person name="Giacometti G.M."/>
            <person name="Morosinotto T."/>
            <person name="Valle G."/>
        </authorList>
    </citation>
    <scope>NUCLEOTIDE SEQUENCE [LARGE SCALE GENOMIC DNA]</scope>
    <source>
        <strain evidence="2 3">B-31</strain>
    </source>
</reference>
<protein>
    <submittedName>
        <fullName evidence="2">Uncharacterized protein</fullName>
    </submittedName>
</protein>
<feature type="compositionally biased region" description="Basic and acidic residues" evidence="1">
    <location>
        <begin position="118"/>
        <end position="140"/>
    </location>
</feature>
<dbReference type="EMBL" id="AZIL01002980">
    <property type="protein sequence ID" value="EWM20568.1"/>
    <property type="molecule type" value="Genomic_DNA"/>
</dbReference>
<feature type="compositionally biased region" description="Polar residues" evidence="1">
    <location>
        <begin position="150"/>
        <end position="159"/>
    </location>
</feature>
<proteinExistence type="predicted"/>
<feature type="region of interest" description="Disordered" evidence="1">
    <location>
        <begin position="117"/>
        <end position="168"/>
    </location>
</feature>
<evidence type="ECO:0000256" key="1">
    <source>
        <dbReference type="SAM" id="MobiDB-lite"/>
    </source>
</evidence>
<comment type="caution">
    <text evidence="2">The sequence shown here is derived from an EMBL/GenBank/DDBJ whole genome shotgun (WGS) entry which is preliminary data.</text>
</comment>
<evidence type="ECO:0000313" key="3">
    <source>
        <dbReference type="Proteomes" id="UP000019335"/>
    </source>
</evidence>
<dbReference type="Proteomes" id="UP000019335">
    <property type="component" value="Unassembled WGS sequence"/>
</dbReference>
<keyword evidence="3" id="KW-1185">Reference proteome</keyword>
<dbReference type="AlphaFoldDB" id="W7TAQ6"/>
<gene>
    <name evidence="2" type="ORF">Naga_102232g1</name>
</gene>
<feature type="region of interest" description="Disordered" evidence="1">
    <location>
        <begin position="1"/>
        <end position="55"/>
    </location>
</feature>
<feature type="region of interest" description="Disordered" evidence="1">
    <location>
        <begin position="80"/>
        <end position="104"/>
    </location>
</feature>
<evidence type="ECO:0000313" key="2">
    <source>
        <dbReference type="EMBL" id="EWM20568.1"/>
    </source>
</evidence>
<sequence length="180" mass="20190">MGGLSEEGGGEEGGVEEGKEEGGGAQTTLSDGTNLGLKGDINRKRGRERERGKKKCFQRVLAEETTFRVEYLISYKKSPWDARSQSLCPHGKERDSNSGWQKNRGFCHRPCRASNVGREAREYEGREGTEGDRKKRRSEEGDQSCFMTVESPSGFPSNIQHRHTPPHVFIKLKGKKNFSL</sequence>
<name>W7TAQ6_9STRA</name>
<organism evidence="2 3">
    <name type="scientific">Nannochloropsis gaditana</name>
    <dbReference type="NCBI Taxonomy" id="72520"/>
    <lineage>
        <taxon>Eukaryota</taxon>
        <taxon>Sar</taxon>
        <taxon>Stramenopiles</taxon>
        <taxon>Ochrophyta</taxon>
        <taxon>Eustigmatophyceae</taxon>
        <taxon>Eustigmatales</taxon>
        <taxon>Monodopsidaceae</taxon>
        <taxon>Nannochloropsis</taxon>
    </lineage>
</organism>